<keyword evidence="2 5" id="KW-0812">Transmembrane</keyword>
<evidence type="ECO:0000313" key="7">
    <source>
        <dbReference type="Proteomes" id="UP000013776"/>
    </source>
</evidence>
<dbReference type="InterPro" id="IPR004695">
    <property type="entry name" value="SLAC1/Mae1/Ssu1/TehA"/>
</dbReference>
<feature type="transmembrane region" description="Helical" evidence="5">
    <location>
        <begin position="175"/>
        <end position="200"/>
    </location>
</feature>
<dbReference type="eggNOG" id="ENOG502QV03">
    <property type="taxonomic scope" value="Eukaryota"/>
</dbReference>
<organism evidence="6 7">
    <name type="scientific">Taphrina deformans (strain PYCC 5710 / ATCC 11124 / CBS 356.35 / IMI 108563 / JCM 9778 / NBRC 8474)</name>
    <name type="common">Peach leaf curl fungus</name>
    <name type="synonym">Lalaria deformans</name>
    <dbReference type="NCBI Taxonomy" id="1097556"/>
    <lineage>
        <taxon>Eukaryota</taxon>
        <taxon>Fungi</taxon>
        <taxon>Dikarya</taxon>
        <taxon>Ascomycota</taxon>
        <taxon>Taphrinomycotina</taxon>
        <taxon>Taphrinomycetes</taxon>
        <taxon>Taphrinales</taxon>
        <taxon>Taphrinaceae</taxon>
        <taxon>Taphrina</taxon>
    </lineage>
</organism>
<comment type="subcellular location">
    <subcellularLocation>
        <location evidence="1">Membrane</location>
        <topology evidence="1">Multi-pass membrane protein</topology>
    </subcellularLocation>
</comment>
<dbReference type="Pfam" id="PF03595">
    <property type="entry name" value="SLAC1"/>
    <property type="match status" value="1"/>
</dbReference>
<feature type="transmembrane region" description="Helical" evidence="5">
    <location>
        <begin position="148"/>
        <end position="169"/>
    </location>
</feature>
<evidence type="ECO:0000313" key="6">
    <source>
        <dbReference type="EMBL" id="CCG84947.1"/>
    </source>
</evidence>
<dbReference type="Gene3D" id="1.50.10.150">
    <property type="entry name" value="Voltage-dependent anion channel"/>
    <property type="match status" value="1"/>
</dbReference>
<feature type="transmembrane region" description="Helical" evidence="5">
    <location>
        <begin position="20"/>
        <end position="49"/>
    </location>
</feature>
<dbReference type="InterPro" id="IPR038665">
    <property type="entry name" value="Voltage-dep_anion_channel_sf"/>
</dbReference>
<reference evidence="6 7" key="1">
    <citation type="journal article" date="2013" name="MBio">
        <title>Genome sequencing of the plant pathogen Taphrina deformans, the causal agent of peach leaf curl.</title>
        <authorList>
            <person name="Cisse O.H."/>
            <person name="Almeida J.M.G.C.F."/>
            <person name="Fonseca A."/>
            <person name="Kumar A.A."/>
            <person name="Salojaervi J."/>
            <person name="Overmyer K."/>
            <person name="Hauser P.M."/>
            <person name="Pagni M."/>
        </authorList>
    </citation>
    <scope>NUCLEOTIDE SEQUENCE [LARGE SCALE GENOMIC DNA]</scope>
    <source>
        <strain evidence="7">PYCC 5710 / ATCC 11124 / CBS 356.35 / IMI 108563 / JCM 9778 / NBRC 8474</strain>
    </source>
</reference>
<evidence type="ECO:0000256" key="3">
    <source>
        <dbReference type="ARBA" id="ARBA00022989"/>
    </source>
</evidence>
<proteinExistence type="predicted"/>
<feature type="transmembrane region" description="Helical" evidence="5">
    <location>
        <begin position="114"/>
        <end position="136"/>
    </location>
</feature>
<dbReference type="STRING" id="1097556.R4XGB8"/>
<sequence length="242" mass="26234">MLSGTIGSQVAANQDPKNGVPIIIAAIMMQGLGFWVSLLTIGIFIQKIFCGTKFPPPSARFGLYMFVGSPGFTTLALVACGRAASSSGVFYMDFILGTTGAGEIARVFLDLFGAFFWGLTAWLCAFASVAIIMGCFSGPHFGSEMTFSLSWFAFVFPNVGFTIGTMLLAEEFNSQALKIVTAVMTVILAIGVSLLWFGAIRAVAKRYIMMPGKDEDKPIAAFRGEFDRFEERYPSEAQYKMS</sequence>
<evidence type="ECO:0000256" key="2">
    <source>
        <dbReference type="ARBA" id="ARBA00022692"/>
    </source>
</evidence>
<dbReference type="GO" id="GO:0015140">
    <property type="term" value="F:malate transmembrane transporter activity"/>
    <property type="evidence" value="ECO:0007669"/>
    <property type="project" value="InterPro"/>
</dbReference>
<evidence type="ECO:0008006" key="8">
    <source>
        <dbReference type="Google" id="ProtNLM"/>
    </source>
</evidence>
<dbReference type="PANTHER" id="PTHR31162">
    <property type="entry name" value="MALIC ACID TRANSPORT PROTEIN-RELATED"/>
    <property type="match status" value="1"/>
</dbReference>
<gene>
    <name evidence="6" type="ORF">TAPDE_005511</name>
</gene>
<feature type="transmembrane region" description="Helical" evidence="5">
    <location>
        <begin position="61"/>
        <end position="84"/>
    </location>
</feature>
<comment type="caution">
    <text evidence="6">The sequence shown here is derived from an EMBL/GenBank/DDBJ whole genome shotgun (WGS) entry which is preliminary data.</text>
</comment>
<accession>R4XGB8</accession>
<dbReference type="EMBL" id="CAHR02000353">
    <property type="protein sequence ID" value="CCG84947.1"/>
    <property type="molecule type" value="Genomic_DNA"/>
</dbReference>
<dbReference type="PANTHER" id="PTHR31162:SF0">
    <property type="entry name" value="MALIC ACID TRANSPORT PROTEIN"/>
    <property type="match status" value="1"/>
</dbReference>
<keyword evidence="7" id="KW-1185">Reference proteome</keyword>
<dbReference type="VEuPathDB" id="FungiDB:TAPDE_005511"/>
<keyword evidence="3 5" id="KW-1133">Transmembrane helix</keyword>
<name>R4XGB8_TAPDE</name>
<keyword evidence="4 5" id="KW-0472">Membrane</keyword>
<evidence type="ECO:0000256" key="5">
    <source>
        <dbReference type="SAM" id="Phobius"/>
    </source>
</evidence>
<protein>
    <recommendedName>
        <fullName evidence="8">Malic acid transport protein</fullName>
    </recommendedName>
</protein>
<dbReference type="GO" id="GO:0016020">
    <property type="term" value="C:membrane"/>
    <property type="evidence" value="ECO:0007669"/>
    <property type="project" value="UniProtKB-SubCell"/>
</dbReference>
<evidence type="ECO:0000256" key="4">
    <source>
        <dbReference type="ARBA" id="ARBA00023136"/>
    </source>
</evidence>
<dbReference type="OrthoDB" id="2901184at2759"/>
<dbReference type="AlphaFoldDB" id="R4XGB8"/>
<evidence type="ECO:0000256" key="1">
    <source>
        <dbReference type="ARBA" id="ARBA00004141"/>
    </source>
</evidence>
<dbReference type="InterPro" id="IPR030185">
    <property type="entry name" value="Mae1"/>
</dbReference>
<dbReference type="Proteomes" id="UP000013776">
    <property type="component" value="Unassembled WGS sequence"/>
</dbReference>